<dbReference type="InterPro" id="IPR043128">
    <property type="entry name" value="Rev_trsase/Diguanyl_cyclase"/>
</dbReference>
<dbReference type="InterPro" id="IPR000477">
    <property type="entry name" value="RT_dom"/>
</dbReference>
<accession>A0A6L2KPC3</accession>
<dbReference type="InterPro" id="IPR012337">
    <property type="entry name" value="RNaseH-like_sf"/>
</dbReference>
<keyword evidence="1" id="KW-0378">Hydrolase</keyword>
<reference evidence="4" key="1">
    <citation type="journal article" date="2019" name="Sci. Rep.">
        <title>Draft genome of Tanacetum cinerariifolium, the natural source of mosquito coil.</title>
        <authorList>
            <person name="Yamashiro T."/>
            <person name="Shiraishi A."/>
            <person name="Satake H."/>
            <person name="Nakayama K."/>
        </authorList>
    </citation>
    <scope>NUCLEOTIDE SEQUENCE</scope>
</reference>
<feature type="domain" description="Integrase catalytic" evidence="3">
    <location>
        <begin position="334"/>
        <end position="447"/>
    </location>
</feature>
<organism evidence="4">
    <name type="scientific">Tanacetum cinerariifolium</name>
    <name type="common">Dalmatian daisy</name>
    <name type="synonym">Chrysanthemum cinerariifolium</name>
    <dbReference type="NCBI Taxonomy" id="118510"/>
    <lineage>
        <taxon>Eukaryota</taxon>
        <taxon>Viridiplantae</taxon>
        <taxon>Streptophyta</taxon>
        <taxon>Embryophyta</taxon>
        <taxon>Tracheophyta</taxon>
        <taxon>Spermatophyta</taxon>
        <taxon>Magnoliopsida</taxon>
        <taxon>eudicotyledons</taxon>
        <taxon>Gunneridae</taxon>
        <taxon>Pentapetalae</taxon>
        <taxon>asterids</taxon>
        <taxon>campanulids</taxon>
        <taxon>Asterales</taxon>
        <taxon>Asteraceae</taxon>
        <taxon>Asteroideae</taxon>
        <taxon>Anthemideae</taxon>
        <taxon>Anthemidinae</taxon>
        <taxon>Tanacetum</taxon>
    </lineage>
</organism>
<dbReference type="InterPro" id="IPR043502">
    <property type="entry name" value="DNA/RNA_pol_sf"/>
</dbReference>
<dbReference type="CDD" id="cd09272">
    <property type="entry name" value="RNase_HI_RT_Ty1"/>
    <property type="match status" value="1"/>
</dbReference>
<evidence type="ECO:0000256" key="2">
    <source>
        <dbReference type="SAM" id="MobiDB-lite"/>
    </source>
</evidence>
<dbReference type="GO" id="GO:0003676">
    <property type="term" value="F:nucleic acid binding"/>
    <property type="evidence" value="ECO:0007669"/>
    <property type="project" value="InterPro"/>
</dbReference>
<keyword evidence="4" id="KW-0808">Transferase</keyword>
<dbReference type="Gene3D" id="3.30.70.270">
    <property type="match status" value="1"/>
</dbReference>
<dbReference type="EMBL" id="BKCJ010002737">
    <property type="protein sequence ID" value="GEU50587.1"/>
    <property type="molecule type" value="Genomic_DNA"/>
</dbReference>
<dbReference type="InterPro" id="IPR054722">
    <property type="entry name" value="PolX-like_BBD"/>
</dbReference>
<dbReference type="Pfam" id="PF00078">
    <property type="entry name" value="RVT_1"/>
    <property type="match status" value="1"/>
</dbReference>
<sequence length="1138" mass="129308">MSYPDKSVGNKMHKAFSLPGESFHWQYKFPLPVKVVSTARRLEMPLQGVCTAIEEIMKKLSDFNKKFYNSLGRVPNRCSSSIGKTQGLLSFSRGIGTFQRCMMAIFHDMIKKTMEVFIDDFSIFGDSFSSCLSHLDKMIKRCIDTNLVQNWEKCHFMVKEGIVLGHKFSKSGIEVDRAKVDVIAKLPHPTSFKGAENLAADHLSRLENPHQDELEKKEITEIFSLETLGMIAFRGDSSTLWFVDIANYHAGNFIVKGMSSQQKKKFFKDVKHYFWDDPYLFKICADQVIRRCVHGQESVDILTACHNGPTGGHYGANFTAKKVFDSEAKALPTNDAQVIVKFLKSFFARFITPRAIIIDCSTHFCNDQFAKVMLKYGVTHRLSIAYHLQTSRQVEVSNLGLKRILERTIGENRVSWSDKLDNALWASRTAFKTPIGCTPYKLVYEKACHIPIELEHKAYWALKNCNFDLKTMGDHQKVQSDELNELRNQAYENSLIYKEKTKKIYDSKIKNRDFNVGDRVLLYNSRLKIFSGKLKTYWTGPFTVAQVFPYGIVELSQTDGPNFKLKHAPIDAPNDVSNDVSNDVPISAPSEACGKSDAPSDAYSGSDSPPPSPTHKLDLPIALQKDIFYSGVYSLATTYDWALHQLDVKNAFLHGDLEKEVYMEQPLRTSHWDAVTQILGYLKGTLGLGILYSNNGHHIAEGFTYANYTGCPNISRSITGILCFCWRQLVSWKSKKQNVVSRSSSEAEYIAMAQTTCELVWLRNLLGEIGFPQSKPMKMWCDNQEAIYIATNPVFPERTKHIEVDCHFTRDKLEDGTITTPHIRTESQLADFLTKALSRICINSICNKLGMINIYAQLEGNVKICIRVGPSPLVLALEMYKLDLEPLSLVLLRNREARVDYLKYTQVHADTLREIVKHAKALRPLNSDLDSALTLMNKVKKVRFAKPSTSSSNTHTQVIQIVPWYMDSGFSKHMMGQRSQLIKFVRQFMGTIRFGNDHVAAIRRYGDYHIGNVTISRVYYVEGLGHNLLLVGQFCDSNLEVAFHKHTCFVHDLEGVDLLNGSRGSNLYTLSLEEMMQSSPICLLSKASKTKSWLWHQRLSHLNFDYINELSKQGLVRGASQIKVSKRSIVFCLFFRKN</sequence>
<evidence type="ECO:0000313" key="4">
    <source>
        <dbReference type="EMBL" id="GEU50587.1"/>
    </source>
</evidence>
<comment type="caution">
    <text evidence="4">The sequence shown here is derived from an EMBL/GenBank/DDBJ whole genome shotgun (WGS) entry which is preliminary data.</text>
</comment>
<evidence type="ECO:0000259" key="3">
    <source>
        <dbReference type="PROSITE" id="PS50994"/>
    </source>
</evidence>
<gene>
    <name evidence="4" type="ORF">Tci_022565</name>
</gene>
<dbReference type="SUPFAM" id="SSF53098">
    <property type="entry name" value="Ribonuclease H-like"/>
    <property type="match status" value="1"/>
</dbReference>
<keyword evidence="1" id="KW-0064">Aspartyl protease</keyword>
<dbReference type="InterPro" id="IPR036397">
    <property type="entry name" value="RNaseH_sf"/>
</dbReference>
<dbReference type="SUPFAM" id="SSF56672">
    <property type="entry name" value="DNA/RNA polymerases"/>
    <property type="match status" value="2"/>
</dbReference>
<dbReference type="Gene3D" id="3.30.420.10">
    <property type="entry name" value="Ribonuclease H-like superfamily/Ribonuclease H"/>
    <property type="match status" value="1"/>
</dbReference>
<keyword evidence="4" id="KW-0695">RNA-directed DNA polymerase</keyword>
<dbReference type="AlphaFoldDB" id="A0A6L2KPC3"/>
<dbReference type="GO" id="GO:0004190">
    <property type="term" value="F:aspartic-type endopeptidase activity"/>
    <property type="evidence" value="ECO:0007669"/>
    <property type="project" value="UniProtKB-KW"/>
</dbReference>
<dbReference type="PANTHER" id="PTHR11439">
    <property type="entry name" value="GAG-POL-RELATED RETROTRANSPOSON"/>
    <property type="match status" value="1"/>
</dbReference>
<dbReference type="GO" id="GO:0003964">
    <property type="term" value="F:RNA-directed DNA polymerase activity"/>
    <property type="evidence" value="ECO:0007669"/>
    <property type="project" value="UniProtKB-KW"/>
</dbReference>
<feature type="region of interest" description="Disordered" evidence="2">
    <location>
        <begin position="574"/>
        <end position="616"/>
    </location>
</feature>
<dbReference type="InterPro" id="IPR001584">
    <property type="entry name" value="Integrase_cat-core"/>
</dbReference>
<keyword evidence="4" id="KW-0548">Nucleotidyltransferase</keyword>
<evidence type="ECO:0000256" key="1">
    <source>
        <dbReference type="ARBA" id="ARBA00022750"/>
    </source>
</evidence>
<dbReference type="PANTHER" id="PTHR11439:SF484">
    <property type="entry name" value="REVERSE TRANSCRIPTASE TY1_COPIA-TYPE DOMAIN-CONTAINING PROTEIN"/>
    <property type="match status" value="1"/>
</dbReference>
<proteinExistence type="predicted"/>
<dbReference type="PROSITE" id="PS50994">
    <property type="entry name" value="INTEGRASE"/>
    <property type="match status" value="1"/>
</dbReference>
<dbReference type="GO" id="GO:0015074">
    <property type="term" value="P:DNA integration"/>
    <property type="evidence" value="ECO:0007669"/>
    <property type="project" value="InterPro"/>
</dbReference>
<dbReference type="InterPro" id="IPR025724">
    <property type="entry name" value="GAG-pre-integrase_dom"/>
</dbReference>
<dbReference type="Pfam" id="PF13976">
    <property type="entry name" value="gag_pre-integrs"/>
    <property type="match status" value="1"/>
</dbReference>
<keyword evidence="1" id="KW-0645">Protease</keyword>
<dbReference type="Pfam" id="PF22936">
    <property type="entry name" value="Pol_BBD"/>
    <property type="match status" value="1"/>
</dbReference>
<name>A0A6L2KPC3_TANCI</name>
<protein>
    <submittedName>
        <fullName evidence="4">Reverse transcriptase domain-containing protein</fullName>
    </submittedName>
</protein>